<name>A0ABN2SBX8_9MICO</name>
<proteinExistence type="predicted"/>
<dbReference type="Pfam" id="PF07729">
    <property type="entry name" value="FCD"/>
    <property type="match status" value="1"/>
</dbReference>
<dbReference type="InterPro" id="IPR011711">
    <property type="entry name" value="GntR_C"/>
</dbReference>
<dbReference type="EMBL" id="BAAAPU010000007">
    <property type="protein sequence ID" value="GAA1984070.1"/>
    <property type="molecule type" value="Genomic_DNA"/>
</dbReference>
<dbReference type="SUPFAM" id="SSF48008">
    <property type="entry name" value="GntR ligand-binding domain-like"/>
    <property type="match status" value="1"/>
</dbReference>
<dbReference type="PANTHER" id="PTHR43537">
    <property type="entry name" value="TRANSCRIPTIONAL REGULATOR, GNTR FAMILY"/>
    <property type="match status" value="1"/>
</dbReference>
<feature type="domain" description="HTH gntR-type" evidence="4">
    <location>
        <begin position="27"/>
        <end position="97"/>
    </location>
</feature>
<dbReference type="Pfam" id="PF00392">
    <property type="entry name" value="GntR"/>
    <property type="match status" value="1"/>
</dbReference>
<dbReference type="InterPro" id="IPR036390">
    <property type="entry name" value="WH_DNA-bd_sf"/>
</dbReference>
<reference evidence="5 6" key="1">
    <citation type="journal article" date="2019" name="Int. J. Syst. Evol. Microbiol.">
        <title>The Global Catalogue of Microorganisms (GCM) 10K type strain sequencing project: providing services to taxonomists for standard genome sequencing and annotation.</title>
        <authorList>
            <consortium name="The Broad Institute Genomics Platform"/>
            <consortium name="The Broad Institute Genome Sequencing Center for Infectious Disease"/>
            <person name="Wu L."/>
            <person name="Ma J."/>
        </authorList>
    </citation>
    <scope>NUCLEOTIDE SEQUENCE [LARGE SCALE GENOMIC DNA]</scope>
    <source>
        <strain evidence="5 6">JCM 15628</strain>
    </source>
</reference>
<dbReference type="InterPro" id="IPR000524">
    <property type="entry name" value="Tscrpt_reg_HTH_GntR"/>
</dbReference>
<keyword evidence="1" id="KW-0805">Transcription regulation</keyword>
<dbReference type="InterPro" id="IPR008920">
    <property type="entry name" value="TF_FadR/GntR_C"/>
</dbReference>
<dbReference type="InterPro" id="IPR036388">
    <property type="entry name" value="WH-like_DNA-bd_sf"/>
</dbReference>
<dbReference type="PANTHER" id="PTHR43537:SF5">
    <property type="entry name" value="UXU OPERON TRANSCRIPTIONAL REGULATOR"/>
    <property type="match status" value="1"/>
</dbReference>
<dbReference type="PRINTS" id="PR00035">
    <property type="entry name" value="HTHGNTR"/>
</dbReference>
<dbReference type="SUPFAM" id="SSF46785">
    <property type="entry name" value="Winged helix' DNA-binding domain"/>
    <property type="match status" value="1"/>
</dbReference>
<keyword evidence="2" id="KW-0238">DNA-binding</keyword>
<protein>
    <submittedName>
        <fullName evidence="5">GntR family transcriptional regulator</fullName>
    </submittedName>
</protein>
<evidence type="ECO:0000259" key="4">
    <source>
        <dbReference type="PROSITE" id="PS50949"/>
    </source>
</evidence>
<keyword evidence="3" id="KW-0804">Transcription</keyword>
<evidence type="ECO:0000313" key="6">
    <source>
        <dbReference type="Proteomes" id="UP001500013"/>
    </source>
</evidence>
<dbReference type="SMART" id="SM00345">
    <property type="entry name" value="HTH_GNTR"/>
    <property type="match status" value="1"/>
</dbReference>
<comment type="caution">
    <text evidence="5">The sequence shown here is derived from an EMBL/GenBank/DDBJ whole genome shotgun (WGS) entry which is preliminary data.</text>
</comment>
<evidence type="ECO:0000256" key="2">
    <source>
        <dbReference type="ARBA" id="ARBA00023125"/>
    </source>
</evidence>
<dbReference type="CDD" id="cd07377">
    <property type="entry name" value="WHTH_GntR"/>
    <property type="match status" value="1"/>
</dbReference>
<evidence type="ECO:0000313" key="5">
    <source>
        <dbReference type="EMBL" id="GAA1984070.1"/>
    </source>
</evidence>
<dbReference type="Gene3D" id="1.20.120.530">
    <property type="entry name" value="GntR ligand-binding domain-like"/>
    <property type="match status" value="1"/>
</dbReference>
<organism evidence="5 6">
    <name type="scientific">Terrabacter lapilli</name>
    <dbReference type="NCBI Taxonomy" id="436231"/>
    <lineage>
        <taxon>Bacteria</taxon>
        <taxon>Bacillati</taxon>
        <taxon>Actinomycetota</taxon>
        <taxon>Actinomycetes</taxon>
        <taxon>Micrococcales</taxon>
        <taxon>Intrasporangiaceae</taxon>
        <taxon>Terrabacter</taxon>
    </lineage>
</organism>
<evidence type="ECO:0000256" key="1">
    <source>
        <dbReference type="ARBA" id="ARBA00023015"/>
    </source>
</evidence>
<dbReference type="Proteomes" id="UP001500013">
    <property type="component" value="Unassembled WGS sequence"/>
</dbReference>
<dbReference type="Gene3D" id="1.10.10.10">
    <property type="entry name" value="Winged helix-like DNA-binding domain superfamily/Winged helix DNA-binding domain"/>
    <property type="match status" value="1"/>
</dbReference>
<gene>
    <name evidence="5" type="ORF">GCM10009817_26870</name>
</gene>
<accession>A0ABN2SBX8</accession>
<evidence type="ECO:0000256" key="3">
    <source>
        <dbReference type="ARBA" id="ARBA00023163"/>
    </source>
</evidence>
<sequence length="256" mass="27632">MPRLALVQSDPERDDGDAVALLGGGPRTKATSLTDRLITAIAVGEYSPGERLPPERDLAASLGVSRATVRQALQHVTELGLIETRRGRAGGAFVASASWEDVAPDVARRTLETEIPRLLDLYDYRCMAEGMIARAAAERRTADDVAALEKALEEFRAATSMTQARNADRRLHGLITAAARNPHLTSLSAHLTAAATLGFGLEPYTREFYDEALAQHVELVGHVVRGEADAANRCAQAHFRLTLETMRAGLQRARGG</sequence>
<dbReference type="SMART" id="SM00895">
    <property type="entry name" value="FCD"/>
    <property type="match status" value="1"/>
</dbReference>
<dbReference type="PROSITE" id="PS50949">
    <property type="entry name" value="HTH_GNTR"/>
    <property type="match status" value="1"/>
</dbReference>
<keyword evidence="6" id="KW-1185">Reference proteome</keyword>